<organism evidence="1">
    <name type="scientific">marine sediment metagenome</name>
    <dbReference type="NCBI Taxonomy" id="412755"/>
    <lineage>
        <taxon>unclassified sequences</taxon>
        <taxon>metagenomes</taxon>
        <taxon>ecological metagenomes</taxon>
    </lineage>
</organism>
<proteinExistence type="predicted"/>
<dbReference type="EMBL" id="BARU01002622">
    <property type="protein sequence ID" value="GAH30105.1"/>
    <property type="molecule type" value="Genomic_DNA"/>
</dbReference>
<protein>
    <submittedName>
        <fullName evidence="1">Uncharacterized protein</fullName>
    </submittedName>
</protein>
<evidence type="ECO:0000313" key="1">
    <source>
        <dbReference type="EMBL" id="GAH30105.1"/>
    </source>
</evidence>
<comment type="caution">
    <text evidence="1">The sequence shown here is derived from an EMBL/GenBank/DDBJ whole genome shotgun (WGS) entry which is preliminary data.</text>
</comment>
<gene>
    <name evidence="1" type="ORF">S03H2_06104</name>
</gene>
<dbReference type="AlphaFoldDB" id="X1FC27"/>
<sequence length="81" mass="9306">MVRYGEKNGKKSNKEGVAEGGILLKPLNWKYAEIPIRGVTDLLMERDDGTCAEYYDKKKGKKVTREDTRLEEGKVESKIHY</sequence>
<name>X1FC27_9ZZZZ</name>
<accession>X1FC27</accession>
<reference evidence="1" key="1">
    <citation type="journal article" date="2014" name="Front. Microbiol.">
        <title>High frequency of phylogenetically diverse reductive dehalogenase-homologous genes in deep subseafloor sedimentary metagenomes.</title>
        <authorList>
            <person name="Kawai M."/>
            <person name="Futagami T."/>
            <person name="Toyoda A."/>
            <person name="Takaki Y."/>
            <person name="Nishi S."/>
            <person name="Hori S."/>
            <person name="Arai W."/>
            <person name="Tsubouchi T."/>
            <person name="Morono Y."/>
            <person name="Uchiyama I."/>
            <person name="Ito T."/>
            <person name="Fujiyama A."/>
            <person name="Inagaki F."/>
            <person name="Takami H."/>
        </authorList>
    </citation>
    <scope>NUCLEOTIDE SEQUENCE</scope>
    <source>
        <strain evidence="1">Expedition CK06-06</strain>
    </source>
</reference>